<keyword evidence="2" id="KW-1185">Reference proteome</keyword>
<dbReference type="RefSeq" id="WP_317137370.1">
    <property type="nucleotide sequence ID" value="NZ_CP043875.1"/>
</dbReference>
<dbReference type="Gene3D" id="3.10.310.30">
    <property type="match status" value="1"/>
</dbReference>
<name>A0AA97FC40_9EURY</name>
<sequence length="324" mass="36893">MGKNNHKKNNDNSGFIKALNERSTNIVHLTHNDLDAVGSDAIHRLKHDKIFTVWASVGRFISIFKTIAECPGNGNMLSISDLGYQDGAIEAVKIAKENGWKIEWRDHHRWTDEEKKSIEENIEYLNINTEVCATGIVFRDLMPDDEWSKEIARVVCDYDLWHHKEPLSKVLGEVCTKRRNLDIVRDCLLSGSFTNREIDQIYKKIYEEKNTAIKKSLSHTKILEGKYKVAFAPLYGYPSETAHAIRDEMKTDIEVIVSDNGKFSIRSVPPISHLIAKKFGGGGHPPAAGGSFKFSFTDKMAFLILKKNRHYKKLFDVSEKIKAE</sequence>
<dbReference type="PANTHER" id="PTHR42146:SF1">
    <property type="entry name" value="OLIGORIBONUCLEASE NRNB"/>
    <property type="match status" value="1"/>
</dbReference>
<dbReference type="InterPro" id="IPR038763">
    <property type="entry name" value="DHH_sf"/>
</dbReference>
<reference evidence="1 2" key="1">
    <citation type="submission" date="2019-09" db="EMBL/GenBank/DDBJ databases">
        <title>The complete genome of Methanoplanus sp. FWC-SCC4.</title>
        <authorList>
            <person name="Chen S.-C."/>
            <person name="Zhou Y.-Z."/>
            <person name="Lai M.-C."/>
        </authorList>
    </citation>
    <scope>NUCLEOTIDE SEQUENCE [LARGE SCALE GENOMIC DNA]</scope>
    <source>
        <strain evidence="1 2">FWC-SCC4</strain>
    </source>
</reference>
<dbReference type="PANTHER" id="PTHR42146">
    <property type="entry name" value="3',5'-CYCLIC-NUCLEOTIDE PHOSPHODIESTERASE"/>
    <property type="match status" value="1"/>
</dbReference>
<proteinExistence type="predicted"/>
<dbReference type="Proteomes" id="UP001301797">
    <property type="component" value="Chromosome"/>
</dbReference>
<evidence type="ECO:0000313" key="2">
    <source>
        <dbReference type="Proteomes" id="UP001301797"/>
    </source>
</evidence>
<organism evidence="1 2">
    <name type="scientific">Methanochimaera problematica</name>
    <dbReference type="NCBI Taxonomy" id="2609417"/>
    <lineage>
        <taxon>Archaea</taxon>
        <taxon>Methanobacteriati</taxon>
        <taxon>Methanobacteriota</taxon>
        <taxon>Stenosarchaea group</taxon>
        <taxon>Methanomicrobia</taxon>
        <taxon>Methanomicrobiales</taxon>
        <taxon>Methanomicrobiaceae</taxon>
        <taxon>Methanochimaera</taxon>
    </lineage>
</organism>
<dbReference type="SUPFAM" id="SSF64182">
    <property type="entry name" value="DHH phosphoesterases"/>
    <property type="match status" value="1"/>
</dbReference>
<dbReference type="EMBL" id="CP043875">
    <property type="protein sequence ID" value="WOF15797.1"/>
    <property type="molecule type" value="Genomic_DNA"/>
</dbReference>
<dbReference type="InterPro" id="IPR052968">
    <property type="entry name" value="Nucleotide_metab_enz"/>
</dbReference>
<dbReference type="AlphaFoldDB" id="A0AA97FC40"/>
<dbReference type="KEGG" id="mefw:F1737_03355"/>
<accession>A0AA97FC40</accession>
<evidence type="ECO:0000313" key="1">
    <source>
        <dbReference type="EMBL" id="WOF15797.1"/>
    </source>
</evidence>
<gene>
    <name evidence="1" type="ORF">F1737_03355</name>
</gene>
<protein>
    <submittedName>
        <fullName evidence="1">Phosphoesterase</fullName>
    </submittedName>
</protein>
<dbReference type="GeneID" id="85229174"/>